<dbReference type="STRING" id="1666911.HLUCCA11_22310"/>
<dbReference type="AlphaFoldDB" id="A0A0P7YP39"/>
<name>A0A0P7YP39_9CYAN</name>
<reference evidence="1 2" key="1">
    <citation type="submission" date="2015-09" db="EMBL/GenBank/DDBJ databases">
        <title>Identification and resolution of microdiversity through metagenomic sequencing of parallel consortia.</title>
        <authorList>
            <person name="Nelson W.C."/>
            <person name="Romine M.F."/>
            <person name="Lindemann S.R."/>
        </authorList>
    </citation>
    <scope>NUCLEOTIDE SEQUENCE [LARGE SCALE GENOMIC DNA]</scope>
    <source>
        <strain evidence="1">Ana</strain>
    </source>
</reference>
<evidence type="ECO:0000313" key="1">
    <source>
        <dbReference type="EMBL" id="KPQ32134.1"/>
    </source>
</evidence>
<accession>A0A0P7YP39</accession>
<proteinExistence type="predicted"/>
<protein>
    <recommendedName>
        <fullName evidence="3">Actin-like protein N-terminal domain-containing protein</fullName>
    </recommendedName>
</protein>
<evidence type="ECO:0000313" key="2">
    <source>
        <dbReference type="Proteomes" id="UP000050465"/>
    </source>
</evidence>
<comment type="caution">
    <text evidence="1">The sequence shown here is derived from an EMBL/GenBank/DDBJ whole genome shotgun (WGS) entry which is preliminary data.</text>
</comment>
<evidence type="ECO:0008006" key="3">
    <source>
        <dbReference type="Google" id="ProtNLM"/>
    </source>
</evidence>
<dbReference type="Proteomes" id="UP000050465">
    <property type="component" value="Unassembled WGS sequence"/>
</dbReference>
<sequence>MSWMHSSICFLEVLARSYPSLSSYKKKMKAEIFLDRGNGISKVLPIVEGEVRPAFKIPSITRRVERDIKSITFRQNSQSFLCGDDAIESYSGKRYSPLDENDKIKDLAVVVAAALAQVFPNGGPIELTLGVSSPIFYQGIEQEMIKELKKLTDGFSYGSHQYVVLLDRVGAFQEGVIFLEKNEAFNGVIDLGQGTLLAGVRHPRNGVTPLPLSDGNMGGCNLIVTALLSDKRFLKAVKDADFSAAPSPDRLSSLLSEGRWQVKSIDFKKYLKPHMAIPKQRLENAAQAIKTELKNASPYDVVIPRIALIGGGSSLMQGVLGATLDKWCERHHLELFSQLPDYQTVLQMRSVCQEEPGRLPRVQPEVHAGVEA</sequence>
<organism evidence="1 2">
    <name type="scientific">Phormidesmis priestleyi Ana</name>
    <dbReference type="NCBI Taxonomy" id="1666911"/>
    <lineage>
        <taxon>Bacteria</taxon>
        <taxon>Bacillati</taxon>
        <taxon>Cyanobacteriota</taxon>
        <taxon>Cyanophyceae</taxon>
        <taxon>Leptolyngbyales</taxon>
        <taxon>Leptolyngbyaceae</taxon>
        <taxon>Phormidesmis</taxon>
    </lineage>
</organism>
<dbReference type="EMBL" id="LJZR01000068">
    <property type="protein sequence ID" value="KPQ32134.1"/>
    <property type="molecule type" value="Genomic_DNA"/>
</dbReference>
<gene>
    <name evidence="1" type="ORF">HLUCCA11_22310</name>
</gene>